<evidence type="ECO:0008006" key="4">
    <source>
        <dbReference type="Google" id="ProtNLM"/>
    </source>
</evidence>
<evidence type="ECO:0000313" key="2">
    <source>
        <dbReference type="EMBL" id="PAJ71361.1"/>
    </source>
</evidence>
<dbReference type="AlphaFoldDB" id="A0A269PGG6"/>
<dbReference type="EMBL" id="NQMQ01000001">
    <property type="protein sequence ID" value="PAJ71361.1"/>
    <property type="molecule type" value="Genomic_DNA"/>
</dbReference>
<comment type="caution">
    <text evidence="2">The sequence shown here is derived from an EMBL/GenBank/DDBJ whole genome shotgun (WGS) entry which is preliminary data.</text>
</comment>
<organism evidence="2 3">
    <name type="scientific">Corynebacterium hadale</name>
    <dbReference type="NCBI Taxonomy" id="2026255"/>
    <lineage>
        <taxon>Bacteria</taxon>
        <taxon>Bacillati</taxon>
        <taxon>Actinomycetota</taxon>
        <taxon>Actinomycetes</taxon>
        <taxon>Mycobacteriales</taxon>
        <taxon>Corynebacteriaceae</taxon>
        <taxon>Corynebacterium</taxon>
    </lineage>
</organism>
<protein>
    <recommendedName>
        <fullName evidence="4">Alpha/beta hydrolase</fullName>
    </recommendedName>
</protein>
<name>A0A269PGG6_9CORY</name>
<accession>A0A269PGG6</accession>
<reference evidence="2 3" key="1">
    <citation type="submission" date="2017-08" db="EMBL/GenBank/DDBJ databases">
        <authorList>
            <person name="de Groot N.N."/>
        </authorList>
    </citation>
    <scope>NUCLEOTIDE SEQUENCE [LARGE SCALE GENOMIC DNA]</scope>
    <source>
        <strain evidence="2 3">NBT06-6</strain>
    </source>
</reference>
<sequence>MDRPRGQGEDLVDEYPENVQGDPDFNVGGVDRPLPDALQLEQLVSYIEATYDPDSPQYLALLPDRITHAAMLMLGSAVDHTMPGVAYTGEVASRSCPLGELYGDDAATWVIALWDGPDSAMEHWFRPEAAAVAQLSGATVLVSDRPDDAVAFAREQGAETVAVWAFSTGSERLPRDVDALALTFPTKVADLGVPTFLQVGTKDELGAKISDAHEYHSTHYIQTPAEARRRVRDLAEFFRNLGSSRPR</sequence>
<evidence type="ECO:0000256" key="1">
    <source>
        <dbReference type="SAM" id="MobiDB-lite"/>
    </source>
</evidence>
<dbReference type="RefSeq" id="WP_095275273.1">
    <property type="nucleotide sequence ID" value="NZ_CP047655.1"/>
</dbReference>
<dbReference type="Proteomes" id="UP000215771">
    <property type="component" value="Unassembled WGS sequence"/>
</dbReference>
<evidence type="ECO:0000313" key="3">
    <source>
        <dbReference type="Proteomes" id="UP000215771"/>
    </source>
</evidence>
<proteinExistence type="predicted"/>
<gene>
    <name evidence="2" type="ORF">CIG21_01165</name>
</gene>
<feature type="region of interest" description="Disordered" evidence="1">
    <location>
        <begin position="1"/>
        <end position="21"/>
    </location>
</feature>